<feature type="non-terminal residue" evidence="1">
    <location>
        <position position="153"/>
    </location>
</feature>
<dbReference type="AlphaFoldDB" id="A0A1D1YSW9"/>
<proteinExistence type="predicted"/>
<organism evidence="1">
    <name type="scientific">Anthurium amnicola</name>
    <dbReference type="NCBI Taxonomy" id="1678845"/>
    <lineage>
        <taxon>Eukaryota</taxon>
        <taxon>Viridiplantae</taxon>
        <taxon>Streptophyta</taxon>
        <taxon>Embryophyta</taxon>
        <taxon>Tracheophyta</taxon>
        <taxon>Spermatophyta</taxon>
        <taxon>Magnoliopsida</taxon>
        <taxon>Liliopsida</taxon>
        <taxon>Araceae</taxon>
        <taxon>Pothoideae</taxon>
        <taxon>Potheae</taxon>
        <taxon>Anthurium</taxon>
    </lineage>
</organism>
<name>A0A1D1YSW9_9ARAE</name>
<gene>
    <name evidence="1" type="ORF">g.88362</name>
</gene>
<protein>
    <submittedName>
        <fullName evidence="1">Uncharacterized protein</fullName>
    </submittedName>
</protein>
<dbReference type="EMBL" id="GDJX01010224">
    <property type="protein sequence ID" value="JAT57712.1"/>
    <property type="molecule type" value="Transcribed_RNA"/>
</dbReference>
<sequence length="153" mass="16567">GVLKNLDEYEWMFFGYHWFESIASVFREENVQARSPGPSGKKPLQQNPLPCFCFPSVATAAAPSLSSFSSLFYSLSCFPFGELQTQPEPVPCFKGTRSPCFDPTAEHPFSSSSSSSLSSSPSSLLLLSLSPRISLPAVVSEPRPSPLPPPPPP</sequence>
<feature type="non-terminal residue" evidence="1">
    <location>
        <position position="1"/>
    </location>
</feature>
<reference evidence="1" key="1">
    <citation type="submission" date="2015-07" db="EMBL/GenBank/DDBJ databases">
        <title>Transcriptome Assembly of Anthurium amnicola.</title>
        <authorList>
            <person name="Suzuki J."/>
        </authorList>
    </citation>
    <scope>NUCLEOTIDE SEQUENCE</scope>
</reference>
<accession>A0A1D1YSW9</accession>
<evidence type="ECO:0000313" key="1">
    <source>
        <dbReference type="EMBL" id="JAT57712.1"/>
    </source>
</evidence>